<organism evidence="1 2">
    <name type="scientific">Boseongicola aestuarii</name>
    <dbReference type="NCBI Taxonomy" id="1470561"/>
    <lineage>
        <taxon>Bacteria</taxon>
        <taxon>Pseudomonadati</taxon>
        <taxon>Pseudomonadota</taxon>
        <taxon>Alphaproteobacteria</taxon>
        <taxon>Rhodobacterales</taxon>
        <taxon>Paracoccaceae</taxon>
        <taxon>Boseongicola</taxon>
    </lineage>
</organism>
<reference evidence="1 2" key="1">
    <citation type="submission" date="2017-05" db="EMBL/GenBank/DDBJ databases">
        <authorList>
            <person name="Song R."/>
            <person name="Chenine A.L."/>
            <person name="Ruprecht R.M."/>
        </authorList>
    </citation>
    <scope>NUCLEOTIDE SEQUENCE [LARGE SCALE GENOMIC DNA]</scope>
    <source>
        <strain evidence="1 2">CECT 8489</strain>
    </source>
</reference>
<evidence type="ECO:0000313" key="1">
    <source>
        <dbReference type="EMBL" id="SMX24910.1"/>
    </source>
</evidence>
<accession>A0A238J4M3</accession>
<keyword evidence="2" id="KW-1185">Reference proteome</keyword>
<name>A0A238J4M3_9RHOB</name>
<dbReference type="Proteomes" id="UP000201838">
    <property type="component" value="Unassembled WGS sequence"/>
</dbReference>
<proteinExistence type="predicted"/>
<dbReference type="EMBL" id="FXXQ01000011">
    <property type="protein sequence ID" value="SMX24910.1"/>
    <property type="molecule type" value="Genomic_DNA"/>
</dbReference>
<gene>
    <name evidence="1" type="ORF">BOA8489_03043</name>
</gene>
<protein>
    <recommendedName>
        <fullName evidence="3">Glycosyl transferase family 2</fullName>
    </recommendedName>
</protein>
<evidence type="ECO:0000313" key="2">
    <source>
        <dbReference type="Proteomes" id="UP000201838"/>
    </source>
</evidence>
<evidence type="ECO:0008006" key="3">
    <source>
        <dbReference type="Google" id="ProtNLM"/>
    </source>
</evidence>
<dbReference type="Pfam" id="PF13704">
    <property type="entry name" value="Glyco_tranf_2_4"/>
    <property type="match status" value="1"/>
</dbReference>
<sequence length="348" mass="40083">MAGSGESSRAGHVGITTALKFRIERRKRQFRAIRKRRELTPVADRTGQIGPKAILAFLTIRNEKPRLPYFLDYYRALGVDHFLFVDNGSSDGGAEYLADQPDVSLWHTDAWYRESRFGTDWLNWLKFRYGHGHWTLTLDPDEFLVYPYCDTRPLPALCGWLDQSDIRTFGTLLLDLYPRGPLSAETYREGDDPFAQAPWFDAANYMISKNHKYGNLWIQGGPRARAYFENAPHQAPSLNKIPLVKWNRKFAYVSSTHMLLPRGLNRVYDEAGGEKATGCLLHAKFLDTLADKAAEEVERRQHFARGREYDAYYLKDEGTEGLWTPWSKRFEGWQSLETLGLMSKGNWA</sequence>
<dbReference type="AlphaFoldDB" id="A0A238J4M3"/>